<sequence>MAQMGVSQPLHGTFLCKVHHDLTHVFVHPTTFRDQSIASWTSLASSSRRRGEAPCLLLTATTLPVGGVGDCWANLSDRPRFVRVSPRRSLDFPRKILLFAQLLLMTQQARASASTEVLPAENPFAFSEWGRLHYECKRHRRRRPEGVARSTWFTPTESPQHAPRAFMMGVHFLAPGSRP</sequence>
<name>A0AAJ0GMY9_9PEZI</name>
<keyword evidence="2" id="KW-1185">Reference proteome</keyword>
<dbReference type="RefSeq" id="XP_062718741.1">
    <property type="nucleotide sequence ID" value="XM_062863314.1"/>
</dbReference>
<proteinExistence type="predicted"/>
<dbReference type="AlphaFoldDB" id="A0AAJ0GMY9"/>
<dbReference type="EMBL" id="JAUDZG010000006">
    <property type="protein sequence ID" value="KAK3302961.1"/>
    <property type="molecule type" value="Genomic_DNA"/>
</dbReference>
<evidence type="ECO:0000313" key="2">
    <source>
        <dbReference type="Proteomes" id="UP001273166"/>
    </source>
</evidence>
<dbReference type="GeneID" id="87882143"/>
<dbReference type="Proteomes" id="UP001273166">
    <property type="component" value="Unassembled WGS sequence"/>
</dbReference>
<organism evidence="1 2">
    <name type="scientific">Chaetomium strumarium</name>
    <dbReference type="NCBI Taxonomy" id="1170767"/>
    <lineage>
        <taxon>Eukaryota</taxon>
        <taxon>Fungi</taxon>
        <taxon>Dikarya</taxon>
        <taxon>Ascomycota</taxon>
        <taxon>Pezizomycotina</taxon>
        <taxon>Sordariomycetes</taxon>
        <taxon>Sordariomycetidae</taxon>
        <taxon>Sordariales</taxon>
        <taxon>Chaetomiaceae</taxon>
        <taxon>Chaetomium</taxon>
    </lineage>
</organism>
<reference evidence="1" key="1">
    <citation type="journal article" date="2023" name="Mol. Phylogenet. Evol.">
        <title>Genome-scale phylogeny and comparative genomics of the fungal order Sordariales.</title>
        <authorList>
            <person name="Hensen N."/>
            <person name="Bonometti L."/>
            <person name="Westerberg I."/>
            <person name="Brannstrom I.O."/>
            <person name="Guillou S."/>
            <person name="Cros-Aarteil S."/>
            <person name="Calhoun S."/>
            <person name="Haridas S."/>
            <person name="Kuo A."/>
            <person name="Mondo S."/>
            <person name="Pangilinan J."/>
            <person name="Riley R."/>
            <person name="LaButti K."/>
            <person name="Andreopoulos B."/>
            <person name="Lipzen A."/>
            <person name="Chen C."/>
            <person name="Yan M."/>
            <person name="Daum C."/>
            <person name="Ng V."/>
            <person name="Clum A."/>
            <person name="Steindorff A."/>
            <person name="Ohm R.A."/>
            <person name="Martin F."/>
            <person name="Silar P."/>
            <person name="Natvig D.O."/>
            <person name="Lalanne C."/>
            <person name="Gautier V."/>
            <person name="Ament-Velasquez S.L."/>
            <person name="Kruys A."/>
            <person name="Hutchinson M.I."/>
            <person name="Powell A.J."/>
            <person name="Barry K."/>
            <person name="Miller A.N."/>
            <person name="Grigoriev I.V."/>
            <person name="Debuchy R."/>
            <person name="Gladieux P."/>
            <person name="Hiltunen Thoren M."/>
            <person name="Johannesson H."/>
        </authorList>
    </citation>
    <scope>NUCLEOTIDE SEQUENCE</scope>
    <source>
        <strain evidence="1">CBS 333.67</strain>
    </source>
</reference>
<gene>
    <name evidence="1" type="ORF">B0T15DRAFT_259982</name>
</gene>
<comment type="caution">
    <text evidence="1">The sequence shown here is derived from an EMBL/GenBank/DDBJ whole genome shotgun (WGS) entry which is preliminary data.</text>
</comment>
<accession>A0AAJ0GMY9</accession>
<evidence type="ECO:0000313" key="1">
    <source>
        <dbReference type="EMBL" id="KAK3302961.1"/>
    </source>
</evidence>
<reference evidence="1" key="2">
    <citation type="submission" date="2023-06" db="EMBL/GenBank/DDBJ databases">
        <authorList>
            <consortium name="Lawrence Berkeley National Laboratory"/>
            <person name="Mondo S.J."/>
            <person name="Hensen N."/>
            <person name="Bonometti L."/>
            <person name="Westerberg I."/>
            <person name="Brannstrom I.O."/>
            <person name="Guillou S."/>
            <person name="Cros-Aarteil S."/>
            <person name="Calhoun S."/>
            <person name="Haridas S."/>
            <person name="Kuo A."/>
            <person name="Pangilinan J."/>
            <person name="Riley R."/>
            <person name="Labutti K."/>
            <person name="Andreopoulos B."/>
            <person name="Lipzen A."/>
            <person name="Chen C."/>
            <person name="Yanf M."/>
            <person name="Daum C."/>
            <person name="Ng V."/>
            <person name="Clum A."/>
            <person name="Steindorff A."/>
            <person name="Ohm R."/>
            <person name="Martin F."/>
            <person name="Silar P."/>
            <person name="Natvig D."/>
            <person name="Lalanne C."/>
            <person name="Gautier V."/>
            <person name="Ament-Velasquez S.L."/>
            <person name="Kruys A."/>
            <person name="Hutchinson M.I."/>
            <person name="Powell A.J."/>
            <person name="Barry K."/>
            <person name="Miller A.N."/>
            <person name="Grigoriev I.V."/>
            <person name="Debuchy R."/>
            <person name="Gladieux P."/>
            <person name="Thoren M.H."/>
            <person name="Johannesson H."/>
        </authorList>
    </citation>
    <scope>NUCLEOTIDE SEQUENCE</scope>
    <source>
        <strain evidence="1">CBS 333.67</strain>
    </source>
</reference>
<protein>
    <submittedName>
        <fullName evidence="1">Uncharacterized protein</fullName>
    </submittedName>
</protein>